<evidence type="ECO:0000313" key="2">
    <source>
        <dbReference type="EMBL" id="GAA0575783.1"/>
    </source>
</evidence>
<keyword evidence="1" id="KW-0233">DNA recombination</keyword>
<evidence type="ECO:0000313" key="3">
    <source>
        <dbReference type="Proteomes" id="UP001501588"/>
    </source>
</evidence>
<dbReference type="EMBL" id="BAAAFZ010000011">
    <property type="protein sequence ID" value="GAA0575783.1"/>
    <property type="molecule type" value="Genomic_DNA"/>
</dbReference>
<dbReference type="SUPFAM" id="SSF56349">
    <property type="entry name" value="DNA breaking-rejoining enzymes"/>
    <property type="match status" value="1"/>
</dbReference>
<proteinExistence type="predicted"/>
<gene>
    <name evidence="2" type="ORF">GCM10009416_13100</name>
</gene>
<dbReference type="Proteomes" id="UP001501588">
    <property type="component" value="Unassembled WGS sequence"/>
</dbReference>
<name>A0ABN1EVQ3_9PROT</name>
<reference evidence="2 3" key="1">
    <citation type="journal article" date="2019" name="Int. J. Syst. Evol. Microbiol.">
        <title>The Global Catalogue of Microorganisms (GCM) 10K type strain sequencing project: providing services to taxonomists for standard genome sequencing and annotation.</title>
        <authorList>
            <consortium name="The Broad Institute Genomics Platform"/>
            <consortium name="The Broad Institute Genome Sequencing Center for Infectious Disease"/>
            <person name="Wu L."/>
            <person name="Ma J."/>
        </authorList>
    </citation>
    <scope>NUCLEOTIDE SEQUENCE [LARGE SCALE GENOMIC DNA]</scope>
    <source>
        <strain evidence="2 3">JCM 9933</strain>
    </source>
</reference>
<organism evidence="2 3">
    <name type="scientific">Craurococcus roseus</name>
    <dbReference type="NCBI Taxonomy" id="77585"/>
    <lineage>
        <taxon>Bacteria</taxon>
        <taxon>Pseudomonadati</taxon>
        <taxon>Pseudomonadota</taxon>
        <taxon>Alphaproteobacteria</taxon>
        <taxon>Acetobacterales</taxon>
        <taxon>Acetobacteraceae</taxon>
        <taxon>Craurococcus</taxon>
    </lineage>
</organism>
<dbReference type="InterPro" id="IPR013762">
    <property type="entry name" value="Integrase-like_cat_sf"/>
</dbReference>
<dbReference type="Gene3D" id="1.10.443.10">
    <property type="entry name" value="Intergrase catalytic core"/>
    <property type="match status" value="1"/>
</dbReference>
<sequence length="363" mass="40427">MRHSPAPRCDRVRRVPDWPAFDREFLEAGVAPRDQLDGPSLAAGLKPVTIRNAVRGYGRWLAVLDASGDLDPAMPPAARLTPARVRAYLGALRAAGNANSTIVTRFFELRSALRIMQPEADLRWLVSPKGTPLRVLLPAGRRAVDVPNSAVLYAWGRDMMRDALRREHPTVRAARYRDGLLIAVLAAVAPRIRTLAATRIGWHLSRHGGCFWLAYTSADVKNRRVIEYPLPPELTSCVERYLEVERPRLLKGRQHDWFWVRRSDGAGMNESDIGSLVRYASKARFGTAFGPHLFRHALATTAARLDASNPGLAAAVLAVSDAVVDAHYNLAKQEHAARDHVRLIDEERRRTRLLAGRLFGSLE</sequence>
<comment type="caution">
    <text evidence="2">The sequence shown here is derived from an EMBL/GenBank/DDBJ whole genome shotgun (WGS) entry which is preliminary data.</text>
</comment>
<protein>
    <recommendedName>
        <fullName evidence="4">Tyr recombinase domain-containing protein</fullName>
    </recommendedName>
</protein>
<dbReference type="InterPro" id="IPR011010">
    <property type="entry name" value="DNA_brk_join_enz"/>
</dbReference>
<evidence type="ECO:0000256" key="1">
    <source>
        <dbReference type="ARBA" id="ARBA00023172"/>
    </source>
</evidence>
<accession>A0ABN1EVQ3</accession>
<evidence type="ECO:0008006" key="4">
    <source>
        <dbReference type="Google" id="ProtNLM"/>
    </source>
</evidence>
<keyword evidence="3" id="KW-1185">Reference proteome</keyword>